<dbReference type="Proteomes" id="UP001497700">
    <property type="component" value="Unassembled WGS sequence"/>
</dbReference>
<sequence length="577" mass="63393">MSSALIATGIFSLQLGLTGTVLGFTPASSILRPGFLLLIALCPYLQFPYLEDIRYAPLRGALGAACIYTVIIYIDAVLLNKFTFEAGGPTSTAGGLTPVESSELKRAANDSGTLKEALHRFQFGLNISTQGRFPATRWPVRNIPPFSRSKPSHIPGKGSFQVQTALKVIIGFTLLALLGFAPNSGDNSTVFASEKVALLTRLDSVSREDIITRAGSVLGYWTVQYIIHVAVHGLLAVVVVTLGVSEVKAWPPVFGSIQDAYSIRRFWGNFYHQLIRRGCSSIAHFTTYTFLGLKKGGFVGRYLFILLVFSVSGIFHMFCDITQGIPLRESGAMHFFVMQSFGIMFEDAFLWVLQYLFGDKFRKDHWALKKAGYLWVTAWLIWSSPIWLYPTMRRNKGEPIIPLPSYIHTGVTQTWFGISSWYTNQAGNSNVTTLVFIPVSALLAIILVLAGTAAIFQPITLARNTGIYLTIPHTEDAKPKSDDNDINPPVRDQQVVAAWVILFGVRELALGLALSTLLYMGDLRAAAVVVLVMYVVAIGETYVFAKYGEGGSITKVVIPSLLLLWVAPFYLLGPGHN</sequence>
<comment type="caution">
    <text evidence="1">The sequence shown here is derived from an EMBL/GenBank/DDBJ whole genome shotgun (WGS) entry which is preliminary data.</text>
</comment>
<protein>
    <submittedName>
        <fullName evidence="1">Membrane bound O-acyl transferase family-domain-containing protein</fullName>
    </submittedName>
</protein>
<dbReference type="EMBL" id="MU393649">
    <property type="protein sequence ID" value="KAI4859214.1"/>
    <property type="molecule type" value="Genomic_DNA"/>
</dbReference>
<evidence type="ECO:0000313" key="2">
    <source>
        <dbReference type="Proteomes" id="UP001497700"/>
    </source>
</evidence>
<reference evidence="1 2" key="1">
    <citation type="journal article" date="2022" name="New Phytol.">
        <title>Ecological generalism drives hyperdiversity of secondary metabolite gene clusters in xylarialean endophytes.</title>
        <authorList>
            <person name="Franco M.E.E."/>
            <person name="Wisecaver J.H."/>
            <person name="Arnold A.E."/>
            <person name="Ju Y.M."/>
            <person name="Slot J.C."/>
            <person name="Ahrendt S."/>
            <person name="Moore L.P."/>
            <person name="Eastman K.E."/>
            <person name="Scott K."/>
            <person name="Konkel Z."/>
            <person name="Mondo S.J."/>
            <person name="Kuo A."/>
            <person name="Hayes R.D."/>
            <person name="Haridas S."/>
            <person name="Andreopoulos B."/>
            <person name="Riley R."/>
            <person name="LaButti K."/>
            <person name="Pangilinan J."/>
            <person name="Lipzen A."/>
            <person name="Amirebrahimi M."/>
            <person name="Yan J."/>
            <person name="Adam C."/>
            <person name="Keymanesh K."/>
            <person name="Ng V."/>
            <person name="Louie K."/>
            <person name="Northen T."/>
            <person name="Drula E."/>
            <person name="Henrissat B."/>
            <person name="Hsieh H.M."/>
            <person name="Youens-Clark K."/>
            <person name="Lutzoni F."/>
            <person name="Miadlikowska J."/>
            <person name="Eastwood D.C."/>
            <person name="Hamelin R.C."/>
            <person name="Grigoriev I.V."/>
            <person name="U'Ren J.M."/>
        </authorList>
    </citation>
    <scope>NUCLEOTIDE SEQUENCE [LARGE SCALE GENOMIC DNA]</scope>
    <source>
        <strain evidence="1 2">CBS 119005</strain>
    </source>
</reference>
<keyword evidence="1" id="KW-0808">Transferase</keyword>
<organism evidence="1 2">
    <name type="scientific">Hypoxylon rubiginosum</name>
    <dbReference type="NCBI Taxonomy" id="110542"/>
    <lineage>
        <taxon>Eukaryota</taxon>
        <taxon>Fungi</taxon>
        <taxon>Dikarya</taxon>
        <taxon>Ascomycota</taxon>
        <taxon>Pezizomycotina</taxon>
        <taxon>Sordariomycetes</taxon>
        <taxon>Xylariomycetidae</taxon>
        <taxon>Xylariales</taxon>
        <taxon>Hypoxylaceae</taxon>
        <taxon>Hypoxylon</taxon>
    </lineage>
</organism>
<accession>A0ACB9YJV4</accession>
<evidence type="ECO:0000313" key="1">
    <source>
        <dbReference type="EMBL" id="KAI4859214.1"/>
    </source>
</evidence>
<gene>
    <name evidence="1" type="ORF">F4820DRAFT_177955</name>
</gene>
<name>A0ACB9YJV4_9PEZI</name>
<keyword evidence="2" id="KW-1185">Reference proteome</keyword>
<proteinExistence type="predicted"/>